<dbReference type="AlphaFoldDB" id="C7PWP7"/>
<dbReference type="Proteomes" id="UP000000851">
    <property type="component" value="Chromosome"/>
</dbReference>
<dbReference type="HOGENOM" id="CLU_433907_0_0_11"/>
<gene>
    <name evidence="1" type="ordered locus">Caci_6477</name>
</gene>
<dbReference type="KEGG" id="cai:Caci_6477"/>
<protein>
    <submittedName>
        <fullName evidence="1">LuxR family transcriptional regulator</fullName>
    </submittedName>
</protein>
<name>C7PWP7_CATAD</name>
<keyword evidence="2" id="KW-1185">Reference proteome</keyword>
<dbReference type="EMBL" id="CP001700">
    <property type="protein sequence ID" value="ACU75327.1"/>
    <property type="molecule type" value="Genomic_DNA"/>
</dbReference>
<sequence length="603" mass="64177">MAADAGDVRAMAVAVLGIGGLWVHEDRTAAGWASLQTRLRGALAQVDPQSVLGVRLRARLAAESDYRHGGHAEILAVLDEARKLLDPEARAEVLNLAHHCLLGPGQGPLRRELADELVREAVASGRRSHLLMGLLWQTVDLFLDGDPHARRRLGELRDHTARDDHLAVGFVVSAIDVMLALREGDFDRAEKLAALCHERGTAAGDVDATAWYCAQLVAIRWYQGRLPELLPLMEDLVHSPSLSVVDNACSAALAVAAAMTGDRRRAVGLLSALRGCDREDLPRSSSWLVTMTGIVEAAHLLGDAETASRAYEMLAPFGNLPAIVSLGVACFGSVHQALGLASLTAGDVDRAVDHLREAVQQNLGLEHWPAAAISRARYAQALALRAQPQDAPVVQLELAAADQEATALGVALPGGVASKPGPLQAVCVRAGRSWHLALGPRTAVVKDSVGMLHLAVLIANPGQEIRALDLVAGVSALSGTAGASVRDEAVNLSAQSVLDPMAVKQYRRRLLELSGEMDELERRGDDESVSASRVERDWLVAELADATGIGSRPRRFVQSGERARVAATKAIRRAVAHVTEVDAVIGEHLATAVRTGTSCSYRL</sequence>
<reference evidence="1 2" key="1">
    <citation type="journal article" date="2009" name="Stand. Genomic Sci.">
        <title>Complete genome sequence of Catenulispora acidiphila type strain (ID 139908).</title>
        <authorList>
            <person name="Copeland A."/>
            <person name="Lapidus A."/>
            <person name="Glavina Del Rio T."/>
            <person name="Nolan M."/>
            <person name="Lucas S."/>
            <person name="Chen F."/>
            <person name="Tice H."/>
            <person name="Cheng J.F."/>
            <person name="Bruce D."/>
            <person name="Goodwin L."/>
            <person name="Pitluck S."/>
            <person name="Mikhailova N."/>
            <person name="Pati A."/>
            <person name="Ivanova N."/>
            <person name="Mavromatis K."/>
            <person name="Chen A."/>
            <person name="Palaniappan K."/>
            <person name="Chain P."/>
            <person name="Land M."/>
            <person name="Hauser L."/>
            <person name="Chang Y.J."/>
            <person name="Jeffries C.D."/>
            <person name="Chertkov O."/>
            <person name="Brettin T."/>
            <person name="Detter J.C."/>
            <person name="Han C."/>
            <person name="Ali Z."/>
            <person name="Tindall B.J."/>
            <person name="Goker M."/>
            <person name="Bristow J."/>
            <person name="Eisen J.A."/>
            <person name="Markowitz V."/>
            <person name="Hugenholtz P."/>
            <person name="Kyrpides N.C."/>
            <person name="Klenk H.P."/>
        </authorList>
    </citation>
    <scope>NUCLEOTIDE SEQUENCE [LARGE SCALE GENOMIC DNA]</scope>
    <source>
        <strain evidence="2">DSM 44928 / JCM 14897 / NBRC 102108 / NRRL B-24433 / ID139908</strain>
    </source>
</reference>
<proteinExistence type="predicted"/>
<evidence type="ECO:0000313" key="2">
    <source>
        <dbReference type="Proteomes" id="UP000000851"/>
    </source>
</evidence>
<accession>C7PWP7</accession>
<dbReference type="STRING" id="479433.Caci_6477"/>
<dbReference type="eggNOG" id="COG0603">
    <property type="taxonomic scope" value="Bacteria"/>
</dbReference>
<dbReference type="InParanoid" id="C7PWP7"/>
<organism evidence="1 2">
    <name type="scientific">Catenulispora acidiphila (strain DSM 44928 / JCM 14897 / NBRC 102108 / NRRL B-24433 / ID139908)</name>
    <dbReference type="NCBI Taxonomy" id="479433"/>
    <lineage>
        <taxon>Bacteria</taxon>
        <taxon>Bacillati</taxon>
        <taxon>Actinomycetota</taxon>
        <taxon>Actinomycetes</taxon>
        <taxon>Catenulisporales</taxon>
        <taxon>Catenulisporaceae</taxon>
        <taxon>Catenulispora</taxon>
    </lineage>
</organism>
<evidence type="ECO:0000313" key="1">
    <source>
        <dbReference type="EMBL" id="ACU75327.1"/>
    </source>
</evidence>
<dbReference type="eggNOG" id="COG3629">
    <property type="taxonomic scope" value="Bacteria"/>
</dbReference>